<dbReference type="Gene3D" id="3.40.50.1110">
    <property type="entry name" value="SGNH hydrolase"/>
    <property type="match status" value="1"/>
</dbReference>
<sequence length="189" mass="20961">MKLLLTGDSIIARKEGLQEPHINNDIKKKIPQVEVVNTAISGINSGAFLAMLADLILKKPRGDKLAILLGTNDLALHKQVPPERFKQNIELLVASVICQYYPPNVVLISPPAVDERKQKKRNNKLVERYAGIINEVAHVYQVKFVNLYQAMINAGDLSNLCRGELDDGLHFGAAGYDLLANLLVEQLTR</sequence>
<dbReference type="PANTHER" id="PTHR14209">
    <property type="entry name" value="ISOAMYL ACETATE-HYDROLYZING ESTERASE 1"/>
    <property type="match status" value="1"/>
</dbReference>
<evidence type="ECO:0000313" key="2">
    <source>
        <dbReference type="EMBL" id="BDR60273.1"/>
    </source>
</evidence>
<dbReference type="InterPro" id="IPR036514">
    <property type="entry name" value="SGNH_hydro_sf"/>
</dbReference>
<accession>A0ABN6SKT9</accession>
<dbReference type="InterPro" id="IPR013830">
    <property type="entry name" value="SGNH_hydro"/>
</dbReference>
<evidence type="ECO:0000313" key="3">
    <source>
        <dbReference type="Proteomes" id="UP001321741"/>
    </source>
</evidence>
<dbReference type="PANTHER" id="PTHR14209:SF19">
    <property type="entry name" value="ISOAMYL ACETATE-HYDROLYZING ESTERASE 1 HOMOLOG"/>
    <property type="match status" value="1"/>
</dbReference>
<protein>
    <submittedName>
        <fullName evidence="2">Esterase</fullName>
    </submittedName>
</protein>
<keyword evidence="3" id="KW-1185">Reference proteome</keyword>
<proteinExistence type="predicted"/>
<dbReference type="SUPFAM" id="SSF52266">
    <property type="entry name" value="SGNH hydrolase"/>
    <property type="match status" value="1"/>
</dbReference>
<organism evidence="2 3">
    <name type="scientific">Lactobacillus xylocopicola</name>
    <dbReference type="NCBI Taxonomy" id="2976676"/>
    <lineage>
        <taxon>Bacteria</taxon>
        <taxon>Bacillati</taxon>
        <taxon>Bacillota</taxon>
        <taxon>Bacilli</taxon>
        <taxon>Lactobacillales</taxon>
        <taxon>Lactobacillaceae</taxon>
        <taxon>Lactobacillus</taxon>
    </lineage>
</organism>
<dbReference type="RefSeq" id="WP_317637979.1">
    <property type="nucleotide sequence ID" value="NZ_AP026803.1"/>
</dbReference>
<dbReference type="Proteomes" id="UP001321741">
    <property type="component" value="Chromosome"/>
</dbReference>
<feature type="domain" description="SGNH hydrolase-type esterase" evidence="1">
    <location>
        <begin position="7"/>
        <end position="178"/>
    </location>
</feature>
<evidence type="ECO:0000259" key="1">
    <source>
        <dbReference type="Pfam" id="PF13472"/>
    </source>
</evidence>
<dbReference type="InterPro" id="IPR045136">
    <property type="entry name" value="Iah1-like"/>
</dbReference>
<name>A0ABN6SKT9_9LACO</name>
<reference evidence="2 3" key="1">
    <citation type="journal article" date="2023" name="Microbiol. Spectr.">
        <title>Symbiosis of Carpenter Bees with Uncharacterized Lactic Acid Bacteria Showing NAD Auxotrophy.</title>
        <authorList>
            <person name="Kawasaki S."/>
            <person name="Ozawa K."/>
            <person name="Mori T."/>
            <person name="Yamamoto A."/>
            <person name="Ito M."/>
            <person name="Ohkuma M."/>
            <person name="Sakamoto M."/>
            <person name="Matsutani M."/>
        </authorList>
    </citation>
    <scope>NUCLEOTIDE SEQUENCE [LARGE SCALE GENOMIC DNA]</scope>
    <source>
        <strain evidence="2 3">Kim32-2</strain>
    </source>
</reference>
<dbReference type="Pfam" id="PF13472">
    <property type="entry name" value="Lipase_GDSL_2"/>
    <property type="match status" value="1"/>
</dbReference>
<dbReference type="EMBL" id="AP026803">
    <property type="protein sequence ID" value="BDR60273.1"/>
    <property type="molecule type" value="Genomic_DNA"/>
</dbReference>
<gene>
    <name evidence="2" type="ORF">KIM322_05340</name>
</gene>